<organism evidence="2 3">
    <name type="scientific">Roseovarius bejariae</name>
    <dbReference type="NCBI Taxonomy" id="2576383"/>
    <lineage>
        <taxon>Bacteria</taxon>
        <taxon>Pseudomonadati</taxon>
        <taxon>Pseudomonadota</taxon>
        <taxon>Alphaproteobacteria</taxon>
        <taxon>Rhodobacterales</taxon>
        <taxon>Roseobacteraceae</taxon>
        <taxon>Roseovarius</taxon>
    </lineage>
</organism>
<dbReference type="OrthoDB" id="9802649at2"/>
<evidence type="ECO:0000313" key="3">
    <source>
        <dbReference type="Proteomes" id="UP000564704"/>
    </source>
</evidence>
<comment type="caution">
    <text evidence="2">The sequence shown here is derived from an EMBL/GenBank/DDBJ whole genome shotgun (WGS) entry which is preliminary data.</text>
</comment>
<evidence type="ECO:0000259" key="1">
    <source>
        <dbReference type="Pfam" id="PF00535"/>
    </source>
</evidence>
<dbReference type="InterPro" id="IPR001173">
    <property type="entry name" value="Glyco_trans_2-like"/>
</dbReference>
<dbReference type="CDD" id="cd00761">
    <property type="entry name" value="Glyco_tranf_GTA_type"/>
    <property type="match status" value="1"/>
</dbReference>
<keyword evidence="3" id="KW-1185">Reference proteome</keyword>
<dbReference type="AlphaFoldDB" id="A0A844CPZ2"/>
<reference evidence="2 3" key="1">
    <citation type="submission" date="2019-05" db="EMBL/GenBank/DDBJ databases">
        <title>Roseovarius bejariae sp. nov., a moderately halophylic bacterium isolated from a saline soil in Rambla Salada (Murcia).</title>
        <authorList>
            <person name="Castro D.J."/>
            <person name="Gomez-Altuve A."/>
            <person name="Reina J.C."/>
            <person name="Rodriguez M."/>
            <person name="Sampedro I."/>
            <person name="Llamas I."/>
            <person name="Martinez-Checa F."/>
        </authorList>
    </citation>
    <scope>NUCLEOTIDE SEQUENCE [LARGE SCALE GENOMIC DNA]</scope>
    <source>
        <strain evidence="2 3">A21</strain>
    </source>
</reference>
<dbReference type="RefSeq" id="WP_154148339.1">
    <property type="nucleotide sequence ID" value="NZ_SZWE01000001.1"/>
</dbReference>
<dbReference type="Pfam" id="PF00535">
    <property type="entry name" value="Glycos_transf_2"/>
    <property type="match status" value="1"/>
</dbReference>
<sequence>MEVVIATQIAMTRKPAISICIPAYDMGGDGARFLSESFQHLTAQSFEDFEVVVSDQSETPAVRDACRQFDDDMDIRWVDNRSGRRQASANANNAIRQARGRVVKILFQDDFLCHADALQELAKAFEAPTCKWALMGSGVTYDGVTVKEPMVPRWHDQIRFGRNTVSSPSVLAFEAGHDLFFDENLIWLMDVDLYHGCFKTLGDPVILPGTLVANRLHPGQVSQRVGRSLRRRELRRVMGKYGMPNGLADVRTFAYQYLKALG</sequence>
<proteinExistence type="predicted"/>
<dbReference type="InterPro" id="IPR029044">
    <property type="entry name" value="Nucleotide-diphossugar_trans"/>
</dbReference>
<protein>
    <submittedName>
        <fullName evidence="2">Glycosyltransferase family 2 protein</fullName>
    </submittedName>
</protein>
<feature type="domain" description="Glycosyltransferase 2-like" evidence="1">
    <location>
        <begin position="18"/>
        <end position="152"/>
    </location>
</feature>
<dbReference type="GO" id="GO:0016740">
    <property type="term" value="F:transferase activity"/>
    <property type="evidence" value="ECO:0007669"/>
    <property type="project" value="UniProtKB-KW"/>
</dbReference>
<dbReference type="SUPFAM" id="SSF53448">
    <property type="entry name" value="Nucleotide-diphospho-sugar transferases"/>
    <property type="match status" value="1"/>
</dbReference>
<keyword evidence="2" id="KW-0808">Transferase</keyword>
<dbReference type="Gene3D" id="3.90.550.10">
    <property type="entry name" value="Spore Coat Polysaccharide Biosynthesis Protein SpsA, Chain A"/>
    <property type="match status" value="1"/>
</dbReference>
<evidence type="ECO:0000313" key="2">
    <source>
        <dbReference type="EMBL" id="MRU14019.1"/>
    </source>
</evidence>
<name>A0A844CPZ2_9RHOB</name>
<gene>
    <name evidence="2" type="ORF">FDP25_01095</name>
</gene>
<dbReference type="Proteomes" id="UP000564704">
    <property type="component" value="Unassembled WGS sequence"/>
</dbReference>
<dbReference type="EMBL" id="SZWE01000001">
    <property type="protein sequence ID" value="MRU14019.1"/>
    <property type="molecule type" value="Genomic_DNA"/>
</dbReference>
<accession>A0A844CPZ2</accession>